<feature type="chain" id="PRO_5018104672" evidence="1">
    <location>
        <begin position="18"/>
        <end position="67"/>
    </location>
</feature>
<proteinExistence type="predicted"/>
<keyword evidence="1" id="KW-0732">Signal</keyword>
<gene>
    <name evidence="2" type="ORF">BpHYR1_018234</name>
</gene>
<keyword evidence="3" id="KW-1185">Reference proteome</keyword>
<organism evidence="2 3">
    <name type="scientific">Brachionus plicatilis</name>
    <name type="common">Marine rotifer</name>
    <name type="synonym">Brachionus muelleri</name>
    <dbReference type="NCBI Taxonomy" id="10195"/>
    <lineage>
        <taxon>Eukaryota</taxon>
        <taxon>Metazoa</taxon>
        <taxon>Spiralia</taxon>
        <taxon>Gnathifera</taxon>
        <taxon>Rotifera</taxon>
        <taxon>Eurotatoria</taxon>
        <taxon>Monogononta</taxon>
        <taxon>Pseudotrocha</taxon>
        <taxon>Ploima</taxon>
        <taxon>Brachionidae</taxon>
        <taxon>Brachionus</taxon>
    </lineage>
</organism>
<evidence type="ECO:0000313" key="2">
    <source>
        <dbReference type="EMBL" id="RNA15624.1"/>
    </source>
</evidence>
<dbReference type="Proteomes" id="UP000276133">
    <property type="component" value="Unassembled WGS sequence"/>
</dbReference>
<dbReference type="AlphaFoldDB" id="A0A3M7QWZ6"/>
<protein>
    <submittedName>
        <fullName evidence="2">Uncharacterized protein</fullName>
    </submittedName>
</protein>
<dbReference type="EMBL" id="REGN01004917">
    <property type="protein sequence ID" value="RNA15624.1"/>
    <property type="molecule type" value="Genomic_DNA"/>
</dbReference>
<evidence type="ECO:0000256" key="1">
    <source>
        <dbReference type="SAM" id="SignalP"/>
    </source>
</evidence>
<feature type="signal peptide" evidence="1">
    <location>
        <begin position="1"/>
        <end position="17"/>
    </location>
</feature>
<sequence length="67" mass="7135">MSSSLARLASLLRLAASLFLRRRSLYASSLSTSSAEDWRERTLSLLEPAGLVAEPGELTGVSLLASV</sequence>
<comment type="caution">
    <text evidence="2">The sequence shown here is derived from an EMBL/GenBank/DDBJ whole genome shotgun (WGS) entry which is preliminary data.</text>
</comment>
<reference evidence="2 3" key="1">
    <citation type="journal article" date="2018" name="Sci. Rep.">
        <title>Genomic signatures of local adaptation to the degree of environmental predictability in rotifers.</title>
        <authorList>
            <person name="Franch-Gras L."/>
            <person name="Hahn C."/>
            <person name="Garcia-Roger E.M."/>
            <person name="Carmona M.J."/>
            <person name="Serra M."/>
            <person name="Gomez A."/>
        </authorList>
    </citation>
    <scope>NUCLEOTIDE SEQUENCE [LARGE SCALE GENOMIC DNA]</scope>
    <source>
        <strain evidence="2">HYR1</strain>
    </source>
</reference>
<evidence type="ECO:0000313" key="3">
    <source>
        <dbReference type="Proteomes" id="UP000276133"/>
    </source>
</evidence>
<name>A0A3M7QWZ6_BRAPC</name>
<accession>A0A3M7QWZ6</accession>